<dbReference type="RefSeq" id="WP_146464792.1">
    <property type="nucleotide sequence ID" value="NZ_VOGW01000055.1"/>
</dbReference>
<dbReference type="GO" id="GO:0016791">
    <property type="term" value="F:phosphatase activity"/>
    <property type="evidence" value="ECO:0007669"/>
    <property type="project" value="TreeGrafter"/>
</dbReference>
<organism evidence="4 5">
    <name type="scientific">Streptomyces misionensis</name>
    <dbReference type="NCBI Taxonomy" id="67331"/>
    <lineage>
        <taxon>Bacteria</taxon>
        <taxon>Bacillati</taxon>
        <taxon>Actinomycetota</taxon>
        <taxon>Actinomycetes</taxon>
        <taxon>Kitasatosporales</taxon>
        <taxon>Streptomycetaceae</taxon>
        <taxon>Streptomyces</taxon>
    </lineage>
</organism>
<dbReference type="SMART" id="SM00331">
    <property type="entry name" value="PP2C_SIG"/>
    <property type="match status" value="1"/>
</dbReference>
<feature type="transmembrane region" description="Helical" evidence="2">
    <location>
        <begin position="50"/>
        <end position="79"/>
    </location>
</feature>
<keyword evidence="5" id="KW-1185">Reference proteome</keyword>
<feature type="domain" description="PPM-type phosphatase" evidence="3">
    <location>
        <begin position="144"/>
        <end position="370"/>
    </location>
</feature>
<feature type="transmembrane region" description="Helical" evidence="2">
    <location>
        <begin position="20"/>
        <end position="38"/>
    </location>
</feature>
<dbReference type="PANTHER" id="PTHR43156:SF2">
    <property type="entry name" value="STAGE II SPORULATION PROTEIN E"/>
    <property type="match status" value="1"/>
</dbReference>
<dbReference type="AlphaFoldDB" id="A0A5C6JXJ1"/>
<keyword evidence="2" id="KW-0812">Transmembrane</keyword>
<evidence type="ECO:0000313" key="4">
    <source>
        <dbReference type="EMBL" id="TWV53464.1"/>
    </source>
</evidence>
<keyword evidence="2" id="KW-1133">Transmembrane helix</keyword>
<protein>
    <submittedName>
        <fullName evidence="4">Serine/threonine-protein phosphatase</fullName>
    </submittedName>
</protein>
<dbReference type="Pfam" id="PF07228">
    <property type="entry name" value="SpoIIE"/>
    <property type="match status" value="1"/>
</dbReference>
<dbReference type="EMBL" id="VOGW01000055">
    <property type="protein sequence ID" value="TWV53464.1"/>
    <property type="molecule type" value="Genomic_DNA"/>
</dbReference>
<dbReference type="Gene3D" id="3.60.40.10">
    <property type="entry name" value="PPM-type phosphatase domain"/>
    <property type="match status" value="1"/>
</dbReference>
<sequence>MGLRVWRVFRRSWQPGHAPALVVIPVGLIIAVCVVDLVTPPHIHLGPLLVAAPAITVAFAGARVTALMGALAVAAQVLIGVLRESLSSANIQAQIIALVVVSAVCVGICVVRGRSERQLHRVRSVAEAAQSVLLQPLPARAGPLRIAGLYIPAEEEADLGGDLYAAARTDHHSTRLLIGDVRGNGLSSINNAALLLGAFRAAAHRQATLTRLAVHLDAAFRWDTSQWRSRSEEDADEDFATAILLDIPDHEPVVHLVNCGHPAPLLLRGTHVTPLTPQASHLPIGLGGAFGFADYDVQTFPFEVGDLLILYTDGVIEARDTGGRFYPFTERAPAWAKDDPDELLRALHDDLLAHVHGHLEDDAAAVAIRRLAL</sequence>
<evidence type="ECO:0000259" key="3">
    <source>
        <dbReference type="SMART" id="SM00331"/>
    </source>
</evidence>
<dbReference type="FunFam" id="3.60.40.10:FF:000058">
    <property type="entry name" value="Stage II sporulation protein E"/>
    <property type="match status" value="1"/>
</dbReference>
<feature type="transmembrane region" description="Helical" evidence="2">
    <location>
        <begin position="91"/>
        <end position="111"/>
    </location>
</feature>
<proteinExistence type="predicted"/>
<gene>
    <name evidence="4" type="ORF">FRZ03_09970</name>
</gene>
<evidence type="ECO:0000256" key="2">
    <source>
        <dbReference type="SAM" id="Phobius"/>
    </source>
</evidence>
<evidence type="ECO:0000313" key="5">
    <source>
        <dbReference type="Proteomes" id="UP000320481"/>
    </source>
</evidence>
<dbReference type="PANTHER" id="PTHR43156">
    <property type="entry name" value="STAGE II SPORULATION PROTEIN E-RELATED"/>
    <property type="match status" value="1"/>
</dbReference>
<keyword evidence="2" id="KW-0472">Membrane</keyword>
<evidence type="ECO:0000256" key="1">
    <source>
        <dbReference type="ARBA" id="ARBA00022801"/>
    </source>
</evidence>
<dbReference type="InterPro" id="IPR052016">
    <property type="entry name" value="Bact_Sigma-Reg"/>
</dbReference>
<accession>A0A5C6JXJ1</accession>
<reference evidence="4" key="1">
    <citation type="journal article" date="2019" name="Microbiol. Resour. Announc.">
        <title>Draft Genomic Sequences of Streptomyces misionensis and Streptomyces albidoflavus, bacteria applied for phytopathogen biocontrol.</title>
        <authorList>
            <person name="Pylro V."/>
            <person name="Dias A."/>
            <person name="Andreote F."/>
            <person name="Varani A."/>
            <person name="Andreote C."/>
            <person name="Bernardo E."/>
            <person name="Martins T."/>
        </authorList>
    </citation>
    <scope>NUCLEOTIDE SEQUENCE [LARGE SCALE GENOMIC DNA]</scope>
    <source>
        <strain evidence="4">66</strain>
    </source>
</reference>
<keyword evidence="1" id="KW-0378">Hydrolase</keyword>
<dbReference type="SUPFAM" id="SSF81606">
    <property type="entry name" value="PP2C-like"/>
    <property type="match status" value="1"/>
</dbReference>
<name>A0A5C6JXJ1_9ACTN</name>
<dbReference type="Proteomes" id="UP000320481">
    <property type="component" value="Unassembled WGS sequence"/>
</dbReference>
<comment type="caution">
    <text evidence="4">The sequence shown here is derived from an EMBL/GenBank/DDBJ whole genome shotgun (WGS) entry which is preliminary data.</text>
</comment>
<dbReference type="InterPro" id="IPR001932">
    <property type="entry name" value="PPM-type_phosphatase-like_dom"/>
</dbReference>
<dbReference type="InterPro" id="IPR036457">
    <property type="entry name" value="PPM-type-like_dom_sf"/>
</dbReference>